<evidence type="ECO:0000313" key="2">
    <source>
        <dbReference type="Proteomes" id="UP000800041"/>
    </source>
</evidence>
<evidence type="ECO:0000313" key="1">
    <source>
        <dbReference type="EMBL" id="KAF1991013.1"/>
    </source>
</evidence>
<dbReference type="AlphaFoldDB" id="A0A6G1HCP9"/>
<dbReference type="Gene3D" id="3.30.420.10">
    <property type="entry name" value="Ribonuclease H-like superfamily/Ribonuclease H"/>
    <property type="match status" value="1"/>
</dbReference>
<dbReference type="GO" id="GO:0003676">
    <property type="term" value="F:nucleic acid binding"/>
    <property type="evidence" value="ECO:0007669"/>
    <property type="project" value="InterPro"/>
</dbReference>
<name>A0A6G1HCP9_9PEZI</name>
<sequence>MPALTRANQSLHDRNIANASHKHLTTPQRARIRGGVAIYKSTGVWNGKTNLRAVFKEPGVSETAGKRVIRQSDDQVHGNDRTFHNAAEIDTRGAQSIIDLDTALGILIEIESRYNEERSLSWTTLAWHCNLDCHPYTLYRELKEWGYGHYIATRKSYIPPRIVTLRLSYADAMLSRYPDPQNWKQFQWSDEMHIGLGPQGRLYFIRARGERYRPENLQELANKDDIDKKKIHCWAAVGYNFKSKLIFYDIPTNNNGKMTTEVYINEILEKEVKLWIERGDKFVLEEDRDGAHGTGPNSKARKWKKNHGLKYFFNCAQSPDMAIIENVWQPAKAYV</sequence>
<organism evidence="1 2">
    <name type="scientific">Aulographum hederae CBS 113979</name>
    <dbReference type="NCBI Taxonomy" id="1176131"/>
    <lineage>
        <taxon>Eukaryota</taxon>
        <taxon>Fungi</taxon>
        <taxon>Dikarya</taxon>
        <taxon>Ascomycota</taxon>
        <taxon>Pezizomycotina</taxon>
        <taxon>Dothideomycetes</taxon>
        <taxon>Pleosporomycetidae</taxon>
        <taxon>Aulographales</taxon>
        <taxon>Aulographaceae</taxon>
    </lineage>
</organism>
<gene>
    <name evidence="1" type="ORF">K402DRAFT_368780</name>
</gene>
<accession>A0A6G1HCP9</accession>
<keyword evidence="2" id="KW-1185">Reference proteome</keyword>
<evidence type="ECO:0008006" key="3">
    <source>
        <dbReference type="Google" id="ProtNLM"/>
    </source>
</evidence>
<reference evidence="1" key="1">
    <citation type="journal article" date="2020" name="Stud. Mycol.">
        <title>101 Dothideomycetes genomes: a test case for predicting lifestyles and emergence of pathogens.</title>
        <authorList>
            <person name="Haridas S."/>
            <person name="Albert R."/>
            <person name="Binder M."/>
            <person name="Bloem J."/>
            <person name="Labutti K."/>
            <person name="Salamov A."/>
            <person name="Andreopoulos B."/>
            <person name="Baker S."/>
            <person name="Barry K."/>
            <person name="Bills G."/>
            <person name="Bluhm B."/>
            <person name="Cannon C."/>
            <person name="Castanera R."/>
            <person name="Culley D."/>
            <person name="Daum C."/>
            <person name="Ezra D."/>
            <person name="Gonzalez J."/>
            <person name="Henrissat B."/>
            <person name="Kuo A."/>
            <person name="Liang C."/>
            <person name="Lipzen A."/>
            <person name="Lutzoni F."/>
            <person name="Magnuson J."/>
            <person name="Mondo S."/>
            <person name="Nolan M."/>
            <person name="Ohm R."/>
            <person name="Pangilinan J."/>
            <person name="Park H.-J."/>
            <person name="Ramirez L."/>
            <person name="Alfaro M."/>
            <person name="Sun H."/>
            <person name="Tritt A."/>
            <person name="Yoshinaga Y."/>
            <person name="Zwiers L.-H."/>
            <person name="Turgeon B."/>
            <person name="Goodwin S."/>
            <person name="Spatafora J."/>
            <person name="Crous P."/>
            <person name="Grigoriev I."/>
        </authorList>
    </citation>
    <scope>NUCLEOTIDE SEQUENCE</scope>
    <source>
        <strain evidence="1">CBS 113979</strain>
    </source>
</reference>
<dbReference type="OrthoDB" id="3943628at2759"/>
<dbReference type="EMBL" id="ML977140">
    <property type="protein sequence ID" value="KAF1991013.1"/>
    <property type="molecule type" value="Genomic_DNA"/>
</dbReference>
<proteinExistence type="predicted"/>
<dbReference type="Proteomes" id="UP000800041">
    <property type="component" value="Unassembled WGS sequence"/>
</dbReference>
<dbReference type="InterPro" id="IPR036397">
    <property type="entry name" value="RNaseH_sf"/>
</dbReference>
<protein>
    <recommendedName>
        <fullName evidence="3">Tc1-like transposase DDE domain-containing protein</fullName>
    </recommendedName>
</protein>